<dbReference type="RefSeq" id="XP_002625550.1">
    <property type="nucleotide sequence ID" value="XM_002625504.2"/>
</dbReference>
<accession>A0A179UK80</accession>
<protein>
    <recommendedName>
        <fullName evidence="5">Glycosyltransferase 2</fullName>
    </recommendedName>
</protein>
<dbReference type="VEuPathDB" id="FungiDB:BDBG_04419"/>
<feature type="region of interest" description="Disordered" evidence="1">
    <location>
        <begin position="74"/>
        <end position="117"/>
    </location>
</feature>
<keyword evidence="2" id="KW-0812">Transmembrane</keyword>
<dbReference type="OrthoDB" id="5397682at2759"/>
<name>A0A179UK80_BLAGS</name>
<feature type="region of interest" description="Disordered" evidence="1">
    <location>
        <begin position="683"/>
        <end position="709"/>
    </location>
</feature>
<reference evidence="4" key="1">
    <citation type="journal article" date="2015" name="PLoS Genet.">
        <title>The dynamic genome and transcriptome of the human fungal pathogen Blastomyces and close relative Emmonsia.</title>
        <authorList>
            <person name="Munoz J.F."/>
            <person name="Gauthier G.M."/>
            <person name="Desjardins C.A."/>
            <person name="Gallo J.E."/>
            <person name="Holder J."/>
            <person name="Sullivan T.D."/>
            <person name="Marty A.J."/>
            <person name="Carmen J.C."/>
            <person name="Chen Z."/>
            <person name="Ding L."/>
            <person name="Gujja S."/>
            <person name="Magrini V."/>
            <person name="Misas E."/>
            <person name="Mitreva M."/>
            <person name="Priest M."/>
            <person name="Saif S."/>
            <person name="Whiston E.A."/>
            <person name="Young S."/>
            <person name="Zeng Q."/>
            <person name="Goldman W.E."/>
            <person name="Mardis E.R."/>
            <person name="Taylor J.W."/>
            <person name="McEwen J.G."/>
            <person name="Clay O.K."/>
            <person name="Klein B.S."/>
            <person name="Cuomo C.A."/>
        </authorList>
    </citation>
    <scope>NUCLEOTIDE SEQUENCE [LARGE SCALE GENOMIC DNA]</scope>
    <source>
        <strain evidence="4">SLH14081</strain>
    </source>
</reference>
<keyword evidence="4" id="KW-1185">Reference proteome</keyword>
<feature type="region of interest" description="Disordered" evidence="1">
    <location>
        <begin position="1"/>
        <end position="34"/>
    </location>
</feature>
<evidence type="ECO:0000313" key="4">
    <source>
        <dbReference type="Proteomes" id="UP000002038"/>
    </source>
</evidence>
<keyword evidence="2" id="KW-0472">Membrane</keyword>
<feature type="compositionally biased region" description="Basic and acidic residues" evidence="1">
    <location>
        <begin position="690"/>
        <end position="709"/>
    </location>
</feature>
<evidence type="ECO:0000256" key="2">
    <source>
        <dbReference type="SAM" id="Phobius"/>
    </source>
</evidence>
<feature type="region of interest" description="Disordered" evidence="1">
    <location>
        <begin position="569"/>
        <end position="590"/>
    </location>
</feature>
<evidence type="ECO:0000256" key="1">
    <source>
        <dbReference type="SAM" id="MobiDB-lite"/>
    </source>
</evidence>
<proteinExistence type="predicted"/>
<dbReference type="GeneID" id="8504998"/>
<dbReference type="PANTHER" id="PTHR33604:SF3">
    <property type="entry name" value="OSJNBA0004B13.7 PROTEIN"/>
    <property type="match status" value="1"/>
</dbReference>
<feature type="transmembrane region" description="Helical" evidence="2">
    <location>
        <begin position="46"/>
        <end position="63"/>
    </location>
</feature>
<organism evidence="3 4">
    <name type="scientific">Blastomyces gilchristii (strain SLH14081)</name>
    <name type="common">Blastomyces dermatitidis</name>
    <dbReference type="NCBI Taxonomy" id="559298"/>
    <lineage>
        <taxon>Eukaryota</taxon>
        <taxon>Fungi</taxon>
        <taxon>Dikarya</taxon>
        <taxon>Ascomycota</taxon>
        <taxon>Pezizomycotina</taxon>
        <taxon>Eurotiomycetes</taxon>
        <taxon>Eurotiomycetidae</taxon>
        <taxon>Onygenales</taxon>
        <taxon>Ajellomycetaceae</taxon>
        <taxon>Blastomyces</taxon>
    </lineage>
</organism>
<dbReference type="EMBL" id="GG657454">
    <property type="protein sequence ID" value="OAT08476.1"/>
    <property type="molecule type" value="Genomic_DNA"/>
</dbReference>
<gene>
    <name evidence="3" type="ORF">BDBG_04419</name>
</gene>
<evidence type="ECO:0008006" key="5">
    <source>
        <dbReference type="Google" id="ProtNLM"/>
    </source>
</evidence>
<dbReference type="Proteomes" id="UP000002038">
    <property type="component" value="Unassembled WGS sequence"/>
</dbReference>
<dbReference type="PANTHER" id="PTHR33604">
    <property type="entry name" value="OSJNBA0004B13.7 PROTEIN"/>
    <property type="match status" value="1"/>
</dbReference>
<feature type="compositionally biased region" description="Basic and acidic residues" evidence="1">
    <location>
        <begin position="13"/>
        <end position="24"/>
    </location>
</feature>
<feature type="compositionally biased region" description="Basic and acidic residues" evidence="1">
    <location>
        <begin position="581"/>
        <end position="590"/>
    </location>
</feature>
<dbReference type="AlphaFoldDB" id="A0A179UK80"/>
<keyword evidence="2" id="KW-1133">Transmembrane helix</keyword>
<evidence type="ECO:0000313" key="3">
    <source>
        <dbReference type="EMBL" id="OAT08476.1"/>
    </source>
</evidence>
<sequence>MSGPRRGYIGDEELGKKFDDDRARKSTQFKPRSGISSWKFPRRRRILLAFIGIFILYLLFKAIPPSNLTPATKPFHALNNGRPQPDDPDQQKSDGSSISSETPPEPPPDTTDKILRDGSRSYSGPIKFYSLAKSLYTVPGFEFLGRPKAVVFAAADLQALSDLLPLACEMARQKLNHVHFAVMGRNDVSVQGIRMVNGVDAEECPLLWHDARPDYAPQSTDARMESSVIAGLSRINNVFRPSVVITHSYKREEDFLWKGVKVKAGRMGLPHISLPARASNFMWLSKLDSGSLGAWNKVDLQILVQAPPASSGSLTRLLRSLQRADYFGDAPGLTIELPHNVDPPLLEHLKSFKWPPNSAHNHFTLRRRIQPGSITPQEATLRTVDSVYPKDPAYSHVLVLSAQADLAPSYYHYLKYAILKYKYSVSTEEPLCSLLGISLELPSAAPTVDDEPFTPPTESDRIDILQDPEKEIPVFLWQAPNSNAALYFGDKWVEFQSFLSNRLGAARGPDPKKHPNLISNKFPSWMEYMLELIRARGYYLLYPSFPATTTAHTVLATIHNDLYRLPEEYASDPQTSNPTFKKPEKTDDDHLVSGPDQLLIGGSSSMEAPPQEVDLGSIEKPLATSPSISTLLNLFPAGLPKEISPVHVLPYSRKDTSSPDLVERTQAYLKEFRERIGRCDAHAQQPQAVEDMKADDLFCSKDEERRGAE</sequence>
<dbReference type="KEGG" id="bgh:BDBG_04419"/>